<dbReference type="RefSeq" id="WP_073178879.1">
    <property type="nucleotide sequence ID" value="NZ_FQYI01000003.1"/>
</dbReference>
<sequence>MKTIYLIRHAEAEHPENIEDFDRPLSENGHQEARKMAKHLVDSGCNIEGFFTSPAKRAATTCRYFAETFGNREVTKVVDLYEPLLTDIISTIANLKITCNSIAIFSHNNGITEFGKSIDESTPDFPTCGVGIYEINTNAWRNFQEAEGKLVNFFKPKDI</sequence>
<evidence type="ECO:0000313" key="2">
    <source>
        <dbReference type="EMBL" id="SHI69374.1"/>
    </source>
</evidence>
<proteinExistence type="predicted"/>
<feature type="binding site" evidence="1">
    <location>
        <position position="57"/>
    </location>
    <ligand>
        <name>substrate</name>
    </ligand>
</feature>
<dbReference type="SMART" id="SM00855">
    <property type="entry name" value="PGAM"/>
    <property type="match status" value="1"/>
</dbReference>
<evidence type="ECO:0000256" key="1">
    <source>
        <dbReference type="PIRSR" id="PIRSR613078-2"/>
    </source>
</evidence>
<keyword evidence="3" id="KW-1185">Reference proteome</keyword>
<reference evidence="2 3" key="1">
    <citation type="submission" date="2016-11" db="EMBL/GenBank/DDBJ databases">
        <authorList>
            <person name="Jaros S."/>
            <person name="Januszkiewicz K."/>
            <person name="Wedrychowicz H."/>
        </authorList>
    </citation>
    <scope>NUCLEOTIDE SEQUENCE [LARGE SCALE GENOMIC DNA]</scope>
    <source>
        <strain evidence="2 3">DSM 25479</strain>
    </source>
</reference>
<dbReference type="InterPro" id="IPR013078">
    <property type="entry name" value="His_Pase_superF_clade-1"/>
</dbReference>
<name>A0A1M6D865_9FLAO</name>
<accession>A0A1M6D865</accession>
<dbReference type="AlphaFoldDB" id="A0A1M6D865"/>
<dbReference type="Proteomes" id="UP000184335">
    <property type="component" value="Unassembled WGS sequence"/>
</dbReference>
<dbReference type="GO" id="GO:0016791">
    <property type="term" value="F:phosphatase activity"/>
    <property type="evidence" value="ECO:0007669"/>
    <property type="project" value="TreeGrafter"/>
</dbReference>
<dbReference type="SUPFAM" id="SSF53254">
    <property type="entry name" value="Phosphoglycerate mutase-like"/>
    <property type="match status" value="1"/>
</dbReference>
<dbReference type="STRING" id="1118202.SAMN05443429_103151"/>
<gene>
    <name evidence="2" type="ORF">SAMN05443429_103151</name>
</gene>
<dbReference type="EMBL" id="FQYI01000003">
    <property type="protein sequence ID" value="SHI69374.1"/>
    <property type="molecule type" value="Genomic_DNA"/>
</dbReference>
<dbReference type="InterPro" id="IPR029033">
    <property type="entry name" value="His_PPase_superfam"/>
</dbReference>
<dbReference type="CDD" id="cd07067">
    <property type="entry name" value="HP_PGM_like"/>
    <property type="match status" value="1"/>
</dbReference>
<dbReference type="OrthoDB" id="9810154at2"/>
<dbReference type="InterPro" id="IPR050275">
    <property type="entry name" value="PGM_Phosphatase"/>
</dbReference>
<protein>
    <submittedName>
        <fullName evidence="2">Phosphohistidine phosphatase</fullName>
    </submittedName>
</protein>
<organism evidence="2 3">
    <name type="scientific">Cruoricaptor ignavus</name>
    <dbReference type="NCBI Taxonomy" id="1118202"/>
    <lineage>
        <taxon>Bacteria</taxon>
        <taxon>Pseudomonadati</taxon>
        <taxon>Bacteroidota</taxon>
        <taxon>Flavobacteriia</taxon>
        <taxon>Flavobacteriales</taxon>
        <taxon>Weeksellaceae</taxon>
        <taxon>Cruoricaptor</taxon>
    </lineage>
</organism>
<evidence type="ECO:0000313" key="3">
    <source>
        <dbReference type="Proteomes" id="UP000184335"/>
    </source>
</evidence>
<dbReference type="Pfam" id="PF00300">
    <property type="entry name" value="His_Phos_1"/>
    <property type="match status" value="1"/>
</dbReference>
<dbReference type="Gene3D" id="3.40.50.1240">
    <property type="entry name" value="Phosphoglycerate mutase-like"/>
    <property type="match status" value="1"/>
</dbReference>
<dbReference type="PANTHER" id="PTHR48100">
    <property type="entry name" value="BROAD-SPECIFICITY PHOSPHATASE YOR283W-RELATED"/>
    <property type="match status" value="1"/>
</dbReference>